<gene>
    <name evidence="3" type="ORF">CAP_8416</name>
</gene>
<feature type="compositionally biased region" description="Basic and acidic residues" evidence="1">
    <location>
        <begin position="213"/>
        <end position="225"/>
    </location>
</feature>
<protein>
    <submittedName>
        <fullName evidence="3">Phosphoribosyltransferase</fullName>
    </submittedName>
</protein>
<name>A0A017SWM9_9BACT</name>
<dbReference type="CDD" id="cd06223">
    <property type="entry name" value="PRTases_typeI"/>
    <property type="match status" value="1"/>
</dbReference>
<sequence>MRFQDRADAGRQLAARLAHLRPQNPLVVALPRGGVPVGCEIARALGAPLDVLIARKIGAPGHAELGIGAVAQGGAFYLNAETVAMLGVTREYIEGVARSEFAEIDRRLKAYRGDRPPLDVYGRVVILVDDGLATGATTRAAIRSLRKQVPKSLVLAVPVCAADTAADVRREVDDVVCTMIPASFQAVGLWYRDFTQTSDEEVVDLLTQMGRSQRGDVEVQRRPEVPETYPSRM</sequence>
<evidence type="ECO:0000313" key="4">
    <source>
        <dbReference type="Proteomes" id="UP000019678"/>
    </source>
</evidence>
<dbReference type="EMBL" id="ASRX01000083">
    <property type="protein sequence ID" value="EYF01374.1"/>
    <property type="molecule type" value="Genomic_DNA"/>
</dbReference>
<organism evidence="3 4">
    <name type="scientific">Chondromyces apiculatus DSM 436</name>
    <dbReference type="NCBI Taxonomy" id="1192034"/>
    <lineage>
        <taxon>Bacteria</taxon>
        <taxon>Pseudomonadati</taxon>
        <taxon>Myxococcota</taxon>
        <taxon>Polyangia</taxon>
        <taxon>Polyangiales</taxon>
        <taxon>Polyangiaceae</taxon>
        <taxon>Chondromyces</taxon>
    </lineage>
</organism>
<keyword evidence="3" id="KW-0808">Transferase</keyword>
<accession>A0A017SWM9</accession>
<dbReference type="eggNOG" id="COG1926">
    <property type="taxonomic scope" value="Bacteria"/>
</dbReference>
<keyword evidence="3" id="KW-0328">Glycosyltransferase</keyword>
<dbReference type="Pfam" id="PF00156">
    <property type="entry name" value="Pribosyltran"/>
    <property type="match status" value="1"/>
</dbReference>
<feature type="domain" description="Phosphoribosyltransferase" evidence="2">
    <location>
        <begin position="9"/>
        <end position="176"/>
    </location>
</feature>
<dbReference type="Gene3D" id="3.30.1310.20">
    <property type="entry name" value="PRTase-like"/>
    <property type="match status" value="1"/>
</dbReference>
<dbReference type="SUPFAM" id="SSF53271">
    <property type="entry name" value="PRTase-like"/>
    <property type="match status" value="1"/>
</dbReference>
<dbReference type="Gene3D" id="3.40.50.2020">
    <property type="match status" value="1"/>
</dbReference>
<comment type="caution">
    <text evidence="3">The sequence shown here is derived from an EMBL/GenBank/DDBJ whole genome shotgun (WGS) entry which is preliminary data.</text>
</comment>
<reference evidence="3 4" key="1">
    <citation type="submission" date="2013-05" db="EMBL/GenBank/DDBJ databases">
        <title>Genome assembly of Chondromyces apiculatus DSM 436.</title>
        <authorList>
            <person name="Sharma G."/>
            <person name="Khatri I."/>
            <person name="Kaur C."/>
            <person name="Mayilraj S."/>
            <person name="Subramanian S."/>
        </authorList>
    </citation>
    <scope>NUCLEOTIDE SEQUENCE [LARGE SCALE GENOMIC DNA]</scope>
    <source>
        <strain evidence="3 4">DSM 436</strain>
    </source>
</reference>
<proteinExistence type="predicted"/>
<dbReference type="Proteomes" id="UP000019678">
    <property type="component" value="Unassembled WGS sequence"/>
</dbReference>
<dbReference type="InterPro" id="IPR029057">
    <property type="entry name" value="PRTase-like"/>
</dbReference>
<keyword evidence="4" id="KW-1185">Reference proteome</keyword>
<dbReference type="STRING" id="1192034.CAP_8416"/>
<dbReference type="AlphaFoldDB" id="A0A017SWM9"/>
<dbReference type="RefSeq" id="WP_231511914.1">
    <property type="nucleotide sequence ID" value="NZ_ASRX01000083.1"/>
</dbReference>
<feature type="region of interest" description="Disordered" evidence="1">
    <location>
        <begin position="213"/>
        <end position="233"/>
    </location>
</feature>
<evidence type="ECO:0000313" key="3">
    <source>
        <dbReference type="EMBL" id="EYF01374.1"/>
    </source>
</evidence>
<evidence type="ECO:0000256" key="1">
    <source>
        <dbReference type="SAM" id="MobiDB-lite"/>
    </source>
</evidence>
<dbReference type="InterPro" id="IPR000836">
    <property type="entry name" value="PRTase_dom"/>
</dbReference>
<evidence type="ECO:0000259" key="2">
    <source>
        <dbReference type="Pfam" id="PF00156"/>
    </source>
</evidence>
<dbReference type="GO" id="GO:0016757">
    <property type="term" value="F:glycosyltransferase activity"/>
    <property type="evidence" value="ECO:0007669"/>
    <property type="project" value="UniProtKB-KW"/>
</dbReference>